<feature type="region of interest" description="Disordered" evidence="1">
    <location>
        <begin position="19"/>
        <end position="45"/>
    </location>
</feature>
<name>A0A6V7HE22_9HYME</name>
<comment type="caution">
    <text evidence="2">The sequence shown here is derived from an EMBL/GenBank/DDBJ whole genome shotgun (WGS) entry which is preliminary data.</text>
</comment>
<gene>
    <name evidence="2" type="ORF">MHI_LOCUS794221</name>
</gene>
<dbReference type="EMBL" id="CAJDYZ010010744">
    <property type="protein sequence ID" value="CAD1478411.1"/>
    <property type="molecule type" value="Genomic_DNA"/>
</dbReference>
<organism evidence="2 3">
    <name type="scientific">Heterotrigona itama</name>
    <dbReference type="NCBI Taxonomy" id="395501"/>
    <lineage>
        <taxon>Eukaryota</taxon>
        <taxon>Metazoa</taxon>
        <taxon>Ecdysozoa</taxon>
        <taxon>Arthropoda</taxon>
        <taxon>Hexapoda</taxon>
        <taxon>Insecta</taxon>
        <taxon>Pterygota</taxon>
        <taxon>Neoptera</taxon>
        <taxon>Endopterygota</taxon>
        <taxon>Hymenoptera</taxon>
        <taxon>Apocrita</taxon>
        <taxon>Aculeata</taxon>
        <taxon>Apoidea</taxon>
        <taxon>Anthophila</taxon>
        <taxon>Apidae</taxon>
        <taxon>Heterotrigona</taxon>
    </lineage>
</organism>
<reference evidence="2" key="1">
    <citation type="submission" date="2020-07" db="EMBL/GenBank/DDBJ databases">
        <authorList>
            <person name="Nazaruddin N."/>
        </authorList>
    </citation>
    <scope>NUCLEOTIDE SEQUENCE</scope>
</reference>
<evidence type="ECO:0000256" key="1">
    <source>
        <dbReference type="SAM" id="MobiDB-lite"/>
    </source>
</evidence>
<dbReference type="AlphaFoldDB" id="A0A6V7HE22"/>
<accession>A0A6V7HE22</accession>
<protein>
    <submittedName>
        <fullName evidence="2">Uncharacterized protein</fullName>
    </submittedName>
</protein>
<proteinExistence type="predicted"/>
<evidence type="ECO:0000313" key="3">
    <source>
        <dbReference type="Proteomes" id="UP000752696"/>
    </source>
</evidence>
<evidence type="ECO:0000313" key="2">
    <source>
        <dbReference type="EMBL" id="CAD1478411.1"/>
    </source>
</evidence>
<feature type="non-terminal residue" evidence="2">
    <location>
        <position position="45"/>
    </location>
</feature>
<keyword evidence="3" id="KW-1185">Reference proteome</keyword>
<sequence>MPGALVPIRNLNLLLSGPLPSIGLPNASTTRPSNSSPTGTSTIAP</sequence>
<feature type="compositionally biased region" description="Polar residues" evidence="1">
    <location>
        <begin position="27"/>
        <end position="45"/>
    </location>
</feature>
<dbReference type="Proteomes" id="UP000752696">
    <property type="component" value="Unassembled WGS sequence"/>
</dbReference>